<evidence type="ECO:0000313" key="3">
    <source>
        <dbReference type="EMBL" id="MFH4975234.1"/>
    </source>
</evidence>
<organism evidence="3 4">
    <name type="scientific">Gnathostoma spinigerum</name>
    <dbReference type="NCBI Taxonomy" id="75299"/>
    <lineage>
        <taxon>Eukaryota</taxon>
        <taxon>Metazoa</taxon>
        <taxon>Ecdysozoa</taxon>
        <taxon>Nematoda</taxon>
        <taxon>Chromadorea</taxon>
        <taxon>Rhabditida</taxon>
        <taxon>Spirurina</taxon>
        <taxon>Gnathostomatomorpha</taxon>
        <taxon>Gnathostomatoidea</taxon>
        <taxon>Gnathostomatidae</taxon>
        <taxon>Gnathostoma</taxon>
    </lineage>
</organism>
<name>A0ABD6EAR9_9BILA</name>
<dbReference type="InterPro" id="IPR011256">
    <property type="entry name" value="Reg_factor_effector_dom_sf"/>
</dbReference>
<feature type="transmembrane region" description="Helical" evidence="2">
    <location>
        <begin position="6"/>
        <end position="22"/>
    </location>
</feature>
<feature type="region of interest" description="Disordered" evidence="1">
    <location>
        <begin position="207"/>
        <end position="251"/>
    </location>
</feature>
<accession>A0ABD6EAR9</accession>
<keyword evidence="4" id="KW-1185">Reference proteome</keyword>
<comment type="caution">
    <text evidence="3">The sequence shown here is derived from an EMBL/GenBank/DDBJ whole genome shotgun (WGS) entry which is preliminary data.</text>
</comment>
<dbReference type="Gene3D" id="3.20.80.10">
    <property type="entry name" value="Regulatory factor, effector binding domain"/>
    <property type="match status" value="1"/>
</dbReference>
<evidence type="ECO:0000313" key="4">
    <source>
        <dbReference type="Proteomes" id="UP001608902"/>
    </source>
</evidence>
<evidence type="ECO:0000256" key="2">
    <source>
        <dbReference type="SAM" id="Phobius"/>
    </source>
</evidence>
<keyword evidence="2" id="KW-1133">Transmembrane helix</keyword>
<gene>
    <name evidence="3" type="ORF">AB6A40_001943</name>
</gene>
<proteinExistence type="predicted"/>
<keyword evidence="2" id="KW-0472">Membrane</keyword>
<dbReference type="PANTHER" id="PTHR15949:SF3">
    <property type="entry name" value="TESTIS-EXPRESSED PROTEIN 264"/>
    <property type="match status" value="1"/>
</dbReference>
<dbReference type="PANTHER" id="PTHR15949">
    <property type="entry name" value="TESTIS-EXPRESSED PROTEIN 264"/>
    <property type="match status" value="1"/>
</dbReference>
<keyword evidence="2" id="KW-0812">Transmembrane</keyword>
<sequence length="251" mass="28594">MDPSILIAVVIGAIVYLIWKLYRGGIFDDVKVSVVEKPPYVSNSLTVYYKHNIGSYHRMNKSYKEVVSLLPANATCFAIYYDDPEKVPSSFLQSAVGVVFGQDGKDFYTPNYSEQLIRWGYERMVLPAVDRAIVATHKYDGWFSIFGLTTFTYPKIRNFMLANRVNAHPFIEFYHGDEVTVVGLLDHCEEYAIDQLLTLDQVKAKLARRKWDSDSESESRSDTEPEGMLDDASEDEADDGDQIKLEEPSKE</sequence>
<dbReference type="AlphaFoldDB" id="A0ABD6EAR9"/>
<feature type="compositionally biased region" description="Basic and acidic residues" evidence="1">
    <location>
        <begin position="241"/>
        <end position="251"/>
    </location>
</feature>
<feature type="compositionally biased region" description="Acidic residues" evidence="1">
    <location>
        <begin position="224"/>
        <end position="240"/>
    </location>
</feature>
<dbReference type="Proteomes" id="UP001608902">
    <property type="component" value="Unassembled WGS sequence"/>
</dbReference>
<feature type="compositionally biased region" description="Basic and acidic residues" evidence="1">
    <location>
        <begin position="209"/>
        <end position="223"/>
    </location>
</feature>
<protein>
    <submittedName>
        <fullName evidence="3">Uncharacterized protein</fullName>
    </submittedName>
</protein>
<reference evidence="3 4" key="1">
    <citation type="submission" date="2024-08" db="EMBL/GenBank/DDBJ databases">
        <title>Gnathostoma spinigerum genome.</title>
        <authorList>
            <person name="Gonzalez-Bertolin B."/>
            <person name="Monzon S."/>
            <person name="Zaballos A."/>
            <person name="Jimenez P."/>
            <person name="Dekumyoy P."/>
            <person name="Varona S."/>
            <person name="Cuesta I."/>
            <person name="Sumanam S."/>
            <person name="Adisakwattana P."/>
            <person name="Gasser R.B."/>
            <person name="Hernandez-Gonzalez A."/>
            <person name="Young N.D."/>
            <person name="Perteguer M.J."/>
        </authorList>
    </citation>
    <scope>NUCLEOTIDE SEQUENCE [LARGE SCALE GENOMIC DNA]</scope>
    <source>
        <strain evidence="3">AL3</strain>
        <tissue evidence="3">Liver</tissue>
    </source>
</reference>
<dbReference type="EMBL" id="JBGFUD010000786">
    <property type="protein sequence ID" value="MFH4975234.1"/>
    <property type="molecule type" value="Genomic_DNA"/>
</dbReference>
<evidence type="ECO:0000256" key="1">
    <source>
        <dbReference type="SAM" id="MobiDB-lite"/>
    </source>
</evidence>